<gene>
    <name evidence="1" type="ORF">ENG47_07020</name>
</gene>
<dbReference type="PANTHER" id="PTHR43649:SF12">
    <property type="entry name" value="DIACETYLCHITOBIOSE BINDING PROTEIN DASA"/>
    <property type="match status" value="1"/>
</dbReference>
<evidence type="ECO:0000313" key="1">
    <source>
        <dbReference type="EMBL" id="HDN85486.1"/>
    </source>
</evidence>
<dbReference type="InterPro" id="IPR050490">
    <property type="entry name" value="Bact_solute-bd_prot1"/>
</dbReference>
<dbReference type="InterPro" id="IPR006059">
    <property type="entry name" value="SBP"/>
</dbReference>
<proteinExistence type="predicted"/>
<organism evidence="1">
    <name type="scientific">Aerophobetes bacterium</name>
    <dbReference type="NCBI Taxonomy" id="2030807"/>
    <lineage>
        <taxon>Bacteria</taxon>
        <taxon>Candidatus Aerophobota</taxon>
    </lineage>
</organism>
<protein>
    <submittedName>
        <fullName evidence="1">ABC transporter substrate-binding protein</fullName>
    </submittedName>
</protein>
<dbReference type="AlphaFoldDB" id="A0A7V0QR86"/>
<reference evidence="1" key="1">
    <citation type="journal article" date="2020" name="mSystems">
        <title>Genome- and Community-Level Interaction Insights into Carbon Utilization and Element Cycling Functions of Hydrothermarchaeota in Hydrothermal Sediment.</title>
        <authorList>
            <person name="Zhou Z."/>
            <person name="Liu Y."/>
            <person name="Xu W."/>
            <person name="Pan J."/>
            <person name="Luo Z.H."/>
            <person name="Li M."/>
        </authorList>
    </citation>
    <scope>NUCLEOTIDE SEQUENCE [LARGE SCALE GENOMIC DNA]</scope>
    <source>
        <strain evidence="1">HyVt-219</strain>
    </source>
</reference>
<sequence>MREKKLLVLVVCLYLLITGISGTSALGAQRTKITYWTIWTGFEFDTIKKLVDEFNASQNKIEVDVLPVSGLGEKLLVAVAAGEPPDVTAIGERNIAPYAIRNGVIPLDRYIKKADISRDSYISIAYDMLSYKGHQWALPITLMSCALHWNKGMFKKAGLDPNNPPRTIKELDTYNEKLTRWDSAGNIIQMGFDPAWPGWWPFAWVWYFGGKLYDPQKKKVTADNPQNVKAFEWVQSYAKKFGAEALQTFASGFGTYSGPTNPFFAEKLAMVYQGSWHANFIQKFAPDMEFGVAAFPYGPGGAPDTARVTVDALAIPRGAKHPDEAFEFIKWMSTQHALEKLALGHRKMSPLKASYNAQFIAKHPNPYIEVFYRLTFSPNARHELVMPVWDIYRKEMAVAFDSVMLLKETPQEALRKVTFRVQRELDRVLTKYKL</sequence>
<dbReference type="Gene3D" id="3.40.190.10">
    <property type="entry name" value="Periplasmic binding protein-like II"/>
    <property type="match status" value="2"/>
</dbReference>
<dbReference type="SUPFAM" id="SSF53850">
    <property type="entry name" value="Periplasmic binding protein-like II"/>
    <property type="match status" value="1"/>
</dbReference>
<name>A0A7V0QR86_UNCAE</name>
<comment type="caution">
    <text evidence="1">The sequence shown here is derived from an EMBL/GenBank/DDBJ whole genome shotgun (WGS) entry which is preliminary data.</text>
</comment>
<dbReference type="EMBL" id="DRBC01000427">
    <property type="protein sequence ID" value="HDN85486.1"/>
    <property type="molecule type" value="Genomic_DNA"/>
</dbReference>
<accession>A0A7V0QR86</accession>
<dbReference type="CDD" id="cd14748">
    <property type="entry name" value="PBP2_UgpB"/>
    <property type="match status" value="1"/>
</dbReference>
<dbReference type="Pfam" id="PF01547">
    <property type="entry name" value="SBP_bac_1"/>
    <property type="match status" value="1"/>
</dbReference>
<dbReference type="PANTHER" id="PTHR43649">
    <property type="entry name" value="ARABINOSE-BINDING PROTEIN-RELATED"/>
    <property type="match status" value="1"/>
</dbReference>
<dbReference type="Proteomes" id="UP000885660">
    <property type="component" value="Unassembled WGS sequence"/>
</dbReference>